<dbReference type="PANTHER" id="PTHR34220:SF7">
    <property type="entry name" value="SENSOR HISTIDINE KINASE YPDA"/>
    <property type="match status" value="1"/>
</dbReference>
<dbReference type="GO" id="GO:0004673">
    <property type="term" value="F:protein histidine kinase activity"/>
    <property type="evidence" value="ECO:0007669"/>
    <property type="project" value="UniProtKB-EC"/>
</dbReference>
<evidence type="ECO:0000256" key="5">
    <source>
        <dbReference type="ARBA" id="ARBA00023136"/>
    </source>
</evidence>
<keyword evidence="5 6" id="KW-0472">Membrane</keyword>
<comment type="subcellular location">
    <subcellularLocation>
        <location evidence="1">Cell membrane</location>
        <topology evidence="1">Multi-pass membrane protein</topology>
    </subcellularLocation>
</comment>
<keyword evidence="6" id="KW-1133">Transmembrane helix</keyword>
<dbReference type="EC" id="2.7.13.3" evidence="8"/>
<keyword evidence="6" id="KW-0812">Transmembrane</keyword>
<keyword evidence="2" id="KW-1003">Cell membrane</keyword>
<proteinExistence type="predicted"/>
<keyword evidence="4 8" id="KW-0808">Transferase</keyword>
<comment type="caution">
    <text evidence="8">The sequence shown here is derived from an EMBL/GenBank/DDBJ whole genome shotgun (WGS) entry which is preliminary data.</text>
</comment>
<dbReference type="CDD" id="cd06225">
    <property type="entry name" value="HAMP"/>
    <property type="match status" value="1"/>
</dbReference>
<feature type="transmembrane region" description="Helical" evidence="6">
    <location>
        <begin position="12"/>
        <end position="36"/>
    </location>
</feature>
<dbReference type="InterPro" id="IPR003660">
    <property type="entry name" value="HAMP_dom"/>
</dbReference>
<gene>
    <name evidence="8" type="ORF">ACFPM4_20110</name>
</gene>
<keyword evidence="3" id="KW-0597">Phosphoprotein</keyword>
<dbReference type="Pfam" id="PF00672">
    <property type="entry name" value="HAMP"/>
    <property type="match status" value="1"/>
</dbReference>
<keyword evidence="8" id="KW-0418">Kinase</keyword>
<dbReference type="RefSeq" id="WP_382355876.1">
    <property type="nucleotide sequence ID" value="NZ_JBHSMC010000046.1"/>
</dbReference>
<dbReference type="PROSITE" id="PS50885">
    <property type="entry name" value="HAMP"/>
    <property type="match status" value="1"/>
</dbReference>
<dbReference type="Pfam" id="PF06580">
    <property type="entry name" value="His_kinase"/>
    <property type="match status" value="1"/>
</dbReference>
<feature type="transmembrane region" description="Helical" evidence="6">
    <location>
        <begin position="287"/>
        <end position="305"/>
    </location>
</feature>
<dbReference type="InterPro" id="IPR010559">
    <property type="entry name" value="Sig_transdc_His_kin_internal"/>
</dbReference>
<dbReference type="Gene3D" id="3.30.565.10">
    <property type="entry name" value="Histidine kinase-like ATPase, C-terminal domain"/>
    <property type="match status" value="1"/>
</dbReference>
<evidence type="ECO:0000313" key="8">
    <source>
        <dbReference type="EMBL" id="MFC5467034.1"/>
    </source>
</evidence>
<dbReference type="EMBL" id="JBHSMC010000046">
    <property type="protein sequence ID" value="MFC5467034.1"/>
    <property type="molecule type" value="Genomic_DNA"/>
</dbReference>
<dbReference type="InterPro" id="IPR050640">
    <property type="entry name" value="Bact_2-comp_sensor_kinase"/>
</dbReference>
<dbReference type="PANTHER" id="PTHR34220">
    <property type="entry name" value="SENSOR HISTIDINE KINASE YPDA"/>
    <property type="match status" value="1"/>
</dbReference>
<keyword evidence="9" id="KW-1185">Reference proteome</keyword>
<evidence type="ECO:0000259" key="7">
    <source>
        <dbReference type="PROSITE" id="PS50885"/>
    </source>
</evidence>
<name>A0ABW0LMP1_9BACI</name>
<dbReference type="Gene3D" id="6.10.340.10">
    <property type="match status" value="1"/>
</dbReference>
<reference evidence="9" key="1">
    <citation type="journal article" date="2019" name="Int. J. Syst. Evol. Microbiol.">
        <title>The Global Catalogue of Microorganisms (GCM) 10K type strain sequencing project: providing services to taxonomists for standard genome sequencing and annotation.</title>
        <authorList>
            <consortium name="The Broad Institute Genomics Platform"/>
            <consortium name="The Broad Institute Genome Sequencing Center for Infectious Disease"/>
            <person name="Wu L."/>
            <person name="Ma J."/>
        </authorList>
    </citation>
    <scope>NUCLEOTIDE SEQUENCE [LARGE SCALE GENOMIC DNA]</scope>
    <source>
        <strain evidence="9">CGMCC 1.12237</strain>
    </source>
</reference>
<dbReference type="SMART" id="SM00304">
    <property type="entry name" value="HAMP"/>
    <property type="match status" value="1"/>
</dbReference>
<evidence type="ECO:0000256" key="1">
    <source>
        <dbReference type="ARBA" id="ARBA00004651"/>
    </source>
</evidence>
<organism evidence="8 9">
    <name type="scientific">Lederbergia graminis</name>
    <dbReference type="NCBI Taxonomy" id="735518"/>
    <lineage>
        <taxon>Bacteria</taxon>
        <taxon>Bacillati</taxon>
        <taxon>Bacillota</taxon>
        <taxon>Bacilli</taxon>
        <taxon>Bacillales</taxon>
        <taxon>Bacillaceae</taxon>
        <taxon>Lederbergia</taxon>
    </lineage>
</organism>
<feature type="domain" description="HAMP" evidence="7">
    <location>
        <begin position="309"/>
        <end position="361"/>
    </location>
</feature>
<sequence length="577" mass="67838">MLKLPNIQWRKSIFFRLVITYLLVNIPIVLQGFYLYNWSYNNASENISRATYTELSYYLDDFNSGVDWMERQKYQLLKDNELTKLAVSWNIITSVERRKSMSYVLHRIYSIKNSSKYIKDIKVYVPPISKTFSTTNSVYDLDEAEFRSAYLNLNISNQQIISMKDKLYLMDVRYSGGKKGGVLFVVQFELDTEYIKETLRQLSLYPGSGSILYSKKGVFALSSNQDIYNSVQFDLPEILEKNPAMSMMKINGENFRIYQDYSHNLNVNIMTLVPEKTLEKPLSFFSVWAWSFVLSSLIAILLVYFSTYRIIHKPLVQLIQGFKRMGAGELNSPIKHDKKDEFGYLYSSYNNMIKRLRTLIDQDYKQKMMMQKSELKQLQSQINPHFLYNSFFILNSLAKIGDVERIEQFTIMLGEYFRFITRNGNDLVSLSEEVKHSRVYTSIQELRFSRRIKVEFEELPKEMENIKVPRLIIQPIIENAYEHSLENKVEDGLLRVTFEHHEQAICIIIEDNNDDLKDEQLKEIQRRINNPAETAEVTGMINIHRRLQLTFGEQSGLILERSELQGLKVIIYIELRD</sequence>
<protein>
    <submittedName>
        <fullName evidence="8">Sensor histidine kinase</fullName>
        <ecNumber evidence="8">2.7.13.3</ecNumber>
    </submittedName>
</protein>
<evidence type="ECO:0000313" key="9">
    <source>
        <dbReference type="Proteomes" id="UP001596147"/>
    </source>
</evidence>
<evidence type="ECO:0000256" key="4">
    <source>
        <dbReference type="ARBA" id="ARBA00022679"/>
    </source>
</evidence>
<evidence type="ECO:0000256" key="2">
    <source>
        <dbReference type="ARBA" id="ARBA00022475"/>
    </source>
</evidence>
<accession>A0ABW0LMP1</accession>
<evidence type="ECO:0000256" key="3">
    <source>
        <dbReference type="ARBA" id="ARBA00022553"/>
    </source>
</evidence>
<evidence type="ECO:0000256" key="6">
    <source>
        <dbReference type="SAM" id="Phobius"/>
    </source>
</evidence>
<dbReference type="Proteomes" id="UP001596147">
    <property type="component" value="Unassembled WGS sequence"/>
</dbReference>
<dbReference type="SUPFAM" id="SSF158472">
    <property type="entry name" value="HAMP domain-like"/>
    <property type="match status" value="1"/>
</dbReference>
<dbReference type="SUPFAM" id="SSF55874">
    <property type="entry name" value="ATPase domain of HSP90 chaperone/DNA topoisomerase II/histidine kinase"/>
    <property type="match status" value="1"/>
</dbReference>
<dbReference type="InterPro" id="IPR036890">
    <property type="entry name" value="HATPase_C_sf"/>
</dbReference>